<dbReference type="PANTHER" id="PTHR32208:SF98">
    <property type="entry name" value="GLYOXAL OXIDASE N-TERMINAL DOMAIN-CONTAINING PROTEIN"/>
    <property type="match status" value="1"/>
</dbReference>
<accession>A0A8T0GE58</accession>
<dbReference type="Gene3D" id="2.130.10.80">
    <property type="entry name" value="Galactose oxidase/kelch, beta-propeller"/>
    <property type="match status" value="1"/>
</dbReference>
<dbReference type="InterPro" id="IPR037293">
    <property type="entry name" value="Gal_Oxidase_central_sf"/>
</dbReference>
<dbReference type="Proteomes" id="UP000822688">
    <property type="component" value="Chromosome 11"/>
</dbReference>
<feature type="signal peptide" evidence="2">
    <location>
        <begin position="1"/>
        <end position="27"/>
    </location>
</feature>
<evidence type="ECO:0000313" key="6">
    <source>
        <dbReference type="Proteomes" id="UP000822688"/>
    </source>
</evidence>
<gene>
    <name evidence="5" type="ORF">KC19_11G027500</name>
</gene>
<evidence type="ECO:0000256" key="2">
    <source>
        <dbReference type="SAM" id="SignalP"/>
    </source>
</evidence>
<dbReference type="SUPFAM" id="SSF81296">
    <property type="entry name" value="E set domains"/>
    <property type="match status" value="1"/>
</dbReference>
<dbReference type="EMBL" id="CM026432">
    <property type="protein sequence ID" value="KAG0556118.1"/>
    <property type="molecule type" value="Genomic_DNA"/>
</dbReference>
<feature type="domain" description="Glyoxal oxidase N-terminal" evidence="3">
    <location>
        <begin position="45"/>
        <end position="463"/>
    </location>
</feature>
<dbReference type="InterPro" id="IPR011043">
    <property type="entry name" value="Gal_Oxase/kelch_b-propeller"/>
</dbReference>
<dbReference type="Pfam" id="PF09118">
    <property type="entry name" value="GO-like_E_set"/>
    <property type="match status" value="1"/>
</dbReference>
<evidence type="ECO:0000256" key="1">
    <source>
        <dbReference type="ARBA" id="ARBA00022729"/>
    </source>
</evidence>
<feature type="chain" id="PRO_5035875167" description="Galactose oxidase" evidence="2">
    <location>
        <begin position="28"/>
        <end position="589"/>
    </location>
</feature>
<dbReference type="InterPro" id="IPR015202">
    <property type="entry name" value="GO-like_E_set"/>
</dbReference>
<organism evidence="5 6">
    <name type="scientific">Ceratodon purpureus</name>
    <name type="common">Fire moss</name>
    <name type="synonym">Dicranum purpureum</name>
    <dbReference type="NCBI Taxonomy" id="3225"/>
    <lineage>
        <taxon>Eukaryota</taxon>
        <taxon>Viridiplantae</taxon>
        <taxon>Streptophyta</taxon>
        <taxon>Embryophyta</taxon>
        <taxon>Bryophyta</taxon>
        <taxon>Bryophytina</taxon>
        <taxon>Bryopsida</taxon>
        <taxon>Dicranidae</taxon>
        <taxon>Pseudoditrichales</taxon>
        <taxon>Ditrichaceae</taxon>
        <taxon>Ceratodon</taxon>
    </lineage>
</organism>
<comment type="caution">
    <text evidence="5">The sequence shown here is derived from an EMBL/GenBank/DDBJ whole genome shotgun (WGS) entry which is preliminary data.</text>
</comment>
<evidence type="ECO:0008006" key="7">
    <source>
        <dbReference type="Google" id="ProtNLM"/>
    </source>
</evidence>
<feature type="domain" description="Galactose oxidase-like Early set" evidence="4">
    <location>
        <begin position="471"/>
        <end position="587"/>
    </location>
</feature>
<dbReference type="InterPro" id="IPR009880">
    <property type="entry name" value="Glyoxal_oxidase_N"/>
</dbReference>
<protein>
    <recommendedName>
        <fullName evidence="7">Galactose oxidase</fullName>
    </recommendedName>
</protein>
<dbReference type="InterPro" id="IPR013783">
    <property type="entry name" value="Ig-like_fold"/>
</dbReference>
<name>A0A8T0GE58_CERPU</name>
<evidence type="ECO:0000259" key="4">
    <source>
        <dbReference type="Pfam" id="PF09118"/>
    </source>
</evidence>
<evidence type="ECO:0000259" key="3">
    <source>
        <dbReference type="Pfam" id="PF07250"/>
    </source>
</evidence>
<dbReference type="OrthoDB" id="2019572at2759"/>
<proteinExistence type="predicted"/>
<sequence>MDSRWSSLVLVTLVLATLQSGLSGVEAASLGTWRVVKQNAGISSMHTAVTPNVGSVVMLDHTNSGPTNLTFPDGRCRNTTYDKILKYDCGAHSSVMDPDSGVLRPLMVWTDTWCSSGQFVADGSLQQTGGDVEGAKLTRSLSPDCYAVEPTTKYCDWQQNNVTNTSTPLYLKWQRWYSTNVLLPDGRQIIFGGKNSKDTNEFSPPLAKNQPARTMAFLTMTTDSLTCNTTANPSCSVNANGPNNWYPYAFLLPNDTIFLFANRDAIMYDYKKDVVLRKYPQIPGNARNYPSGGSSAMLPLRWEDDYQSADVMVCGGATNTSNVYALGSASCGRMKVTDPAANWTMEDMPIPRIMGELVLLPDLTMLIINGAMAGYQGFRGATAPILTPVLYSPDMALGTRFTVLSPAITPRVYHSTANLLTDGSVLVAGSNSNQYYTFTKPSNVVSKVFFPTQLSIEAFLPPYALAAAGGRPTITSVDRTVVQLGQILQVFFADFAAGPATDDTFIFTMNSSPWSTHSFSHGQRMVTLKVIGDIAFQPGSDANGNPQYTRQASLAIPKYASVLPPSYYMLWVVKNGNPSIKCTWIRITK</sequence>
<dbReference type="InterPro" id="IPR014756">
    <property type="entry name" value="Ig_E-set"/>
</dbReference>
<keyword evidence="1 2" id="KW-0732">Signal</keyword>
<dbReference type="PANTHER" id="PTHR32208">
    <property type="entry name" value="SECRETED PROTEIN-RELATED"/>
    <property type="match status" value="1"/>
</dbReference>
<dbReference type="AlphaFoldDB" id="A0A8T0GE58"/>
<evidence type="ECO:0000313" key="5">
    <source>
        <dbReference type="EMBL" id="KAG0556118.1"/>
    </source>
</evidence>
<keyword evidence="6" id="KW-1185">Reference proteome</keyword>
<dbReference type="Gene3D" id="2.60.40.10">
    <property type="entry name" value="Immunoglobulins"/>
    <property type="match status" value="1"/>
</dbReference>
<dbReference type="SUPFAM" id="SSF50965">
    <property type="entry name" value="Galactose oxidase, central domain"/>
    <property type="match status" value="1"/>
</dbReference>
<reference evidence="5 6" key="1">
    <citation type="submission" date="2020-06" db="EMBL/GenBank/DDBJ databases">
        <title>WGS assembly of Ceratodon purpureus strain R40.</title>
        <authorList>
            <person name="Carey S.B."/>
            <person name="Jenkins J."/>
            <person name="Shu S."/>
            <person name="Lovell J.T."/>
            <person name="Sreedasyam A."/>
            <person name="Maumus F."/>
            <person name="Tiley G.P."/>
            <person name="Fernandez-Pozo N."/>
            <person name="Barry K."/>
            <person name="Chen C."/>
            <person name="Wang M."/>
            <person name="Lipzen A."/>
            <person name="Daum C."/>
            <person name="Saski C.A."/>
            <person name="Payton A.C."/>
            <person name="Mcbreen J.C."/>
            <person name="Conrad R.E."/>
            <person name="Kollar L.M."/>
            <person name="Olsson S."/>
            <person name="Huttunen S."/>
            <person name="Landis J.B."/>
            <person name="Wickett N.J."/>
            <person name="Johnson M.G."/>
            <person name="Rensing S.A."/>
            <person name="Grimwood J."/>
            <person name="Schmutz J."/>
            <person name="Mcdaniel S.F."/>
        </authorList>
    </citation>
    <scope>NUCLEOTIDE SEQUENCE [LARGE SCALE GENOMIC DNA]</scope>
    <source>
        <strain evidence="5 6">R40</strain>
    </source>
</reference>
<dbReference type="Pfam" id="PF07250">
    <property type="entry name" value="Glyoxal_oxid_N"/>
    <property type="match status" value="1"/>
</dbReference>